<proteinExistence type="predicted"/>
<dbReference type="Gene3D" id="3.80.10.10">
    <property type="entry name" value="Ribonuclease Inhibitor"/>
    <property type="match status" value="1"/>
</dbReference>
<organism evidence="1 2">
    <name type="scientific">Blattamonas nauphoetae</name>
    <dbReference type="NCBI Taxonomy" id="2049346"/>
    <lineage>
        <taxon>Eukaryota</taxon>
        <taxon>Metamonada</taxon>
        <taxon>Preaxostyla</taxon>
        <taxon>Oxymonadida</taxon>
        <taxon>Blattamonas</taxon>
    </lineage>
</organism>
<sequence>METRWSRNLVQRENIVADTGTGRVQKSSRTNAASRSLILEWTESEGTYIENHVRFGNELLSALMDLSFNKISTIEHSVFSTLLELRLTRNQLRSFPHNINILFPVLHSLSLTPNCAGSEPKQHFVDRQASCCPDADISFTGTEQADIIRSAEWLASALPPNLGPPNARFGDTGR</sequence>
<comment type="caution">
    <text evidence="1">The sequence shown here is derived from an EMBL/GenBank/DDBJ whole genome shotgun (WGS) entry which is preliminary data.</text>
</comment>
<dbReference type="InterPro" id="IPR032675">
    <property type="entry name" value="LRR_dom_sf"/>
</dbReference>
<gene>
    <name evidence="1" type="ORF">BLNAU_3257</name>
</gene>
<evidence type="ECO:0000313" key="1">
    <source>
        <dbReference type="EMBL" id="KAK2961820.1"/>
    </source>
</evidence>
<keyword evidence="2" id="KW-1185">Reference proteome</keyword>
<accession>A0ABQ9YDQ7</accession>
<dbReference type="SUPFAM" id="SSF52058">
    <property type="entry name" value="L domain-like"/>
    <property type="match status" value="1"/>
</dbReference>
<dbReference type="EMBL" id="JARBJD010000014">
    <property type="protein sequence ID" value="KAK2961820.1"/>
    <property type="molecule type" value="Genomic_DNA"/>
</dbReference>
<evidence type="ECO:0000313" key="2">
    <source>
        <dbReference type="Proteomes" id="UP001281761"/>
    </source>
</evidence>
<reference evidence="1 2" key="1">
    <citation type="journal article" date="2022" name="bioRxiv">
        <title>Genomics of Preaxostyla Flagellates Illuminates Evolutionary Transitions and the Path Towards Mitochondrial Loss.</title>
        <authorList>
            <person name="Novak L.V.F."/>
            <person name="Treitli S.C."/>
            <person name="Pyrih J."/>
            <person name="Halakuc P."/>
            <person name="Pipaliya S.V."/>
            <person name="Vacek V."/>
            <person name="Brzon O."/>
            <person name="Soukal P."/>
            <person name="Eme L."/>
            <person name="Dacks J.B."/>
            <person name="Karnkowska A."/>
            <person name="Elias M."/>
            <person name="Hampl V."/>
        </authorList>
    </citation>
    <scope>NUCLEOTIDE SEQUENCE [LARGE SCALE GENOMIC DNA]</scope>
    <source>
        <strain evidence="1">NAU3</strain>
        <tissue evidence="1">Gut</tissue>
    </source>
</reference>
<dbReference type="Proteomes" id="UP001281761">
    <property type="component" value="Unassembled WGS sequence"/>
</dbReference>
<protein>
    <submittedName>
        <fullName evidence="1">Uncharacterized protein</fullName>
    </submittedName>
</protein>
<name>A0ABQ9YDQ7_9EUKA</name>